<dbReference type="SUPFAM" id="SSF82657">
    <property type="entry name" value="BolA-like"/>
    <property type="match status" value="1"/>
</dbReference>
<name>A0A9P0C2Z3_9NEOP</name>
<evidence type="ECO:0000313" key="3">
    <source>
        <dbReference type="EMBL" id="CAH0763567.1"/>
    </source>
</evidence>
<dbReference type="PANTHER" id="PTHR46229:SF2">
    <property type="entry name" value="BOLA-LIKE PROTEIN 1"/>
    <property type="match status" value="1"/>
</dbReference>
<dbReference type="GO" id="GO:0005739">
    <property type="term" value="C:mitochondrion"/>
    <property type="evidence" value="ECO:0007669"/>
    <property type="project" value="TreeGrafter"/>
</dbReference>
<evidence type="ECO:0000256" key="1">
    <source>
        <dbReference type="ARBA" id="ARBA00005578"/>
    </source>
</evidence>
<dbReference type="PANTHER" id="PTHR46229">
    <property type="entry name" value="BOLA TRANSCRIPTION REGULATOR"/>
    <property type="match status" value="1"/>
</dbReference>
<dbReference type="Pfam" id="PF01722">
    <property type="entry name" value="BolA"/>
    <property type="match status" value="1"/>
</dbReference>
<reference evidence="3" key="1">
    <citation type="submission" date="2021-12" db="EMBL/GenBank/DDBJ databases">
        <authorList>
            <person name="King R."/>
        </authorList>
    </citation>
    <scope>NUCLEOTIDE SEQUENCE</scope>
</reference>
<accession>A0A9P0C2Z3</accession>
<dbReference type="InterPro" id="IPR050961">
    <property type="entry name" value="BolA/IbaG_stress_morph_reg"/>
</dbReference>
<dbReference type="InterPro" id="IPR036065">
    <property type="entry name" value="BolA-like_sf"/>
</dbReference>
<reference evidence="3" key="2">
    <citation type="submission" date="2022-10" db="EMBL/GenBank/DDBJ databases">
        <authorList>
            <consortium name="ENA_rothamsted_submissions"/>
            <consortium name="culmorum"/>
            <person name="King R."/>
        </authorList>
    </citation>
    <scope>NUCLEOTIDE SEQUENCE</scope>
</reference>
<keyword evidence="4" id="KW-1185">Reference proteome</keyword>
<dbReference type="Gene3D" id="3.30.300.90">
    <property type="entry name" value="BolA-like"/>
    <property type="match status" value="1"/>
</dbReference>
<dbReference type="InterPro" id="IPR002634">
    <property type="entry name" value="BolA"/>
</dbReference>
<dbReference type="Proteomes" id="UP001153714">
    <property type="component" value="Chromosome 7"/>
</dbReference>
<evidence type="ECO:0000313" key="4">
    <source>
        <dbReference type="Proteomes" id="UP001153714"/>
    </source>
</evidence>
<organism evidence="3 4">
    <name type="scientific">Diatraea saccharalis</name>
    <name type="common">sugarcane borer</name>
    <dbReference type="NCBI Taxonomy" id="40085"/>
    <lineage>
        <taxon>Eukaryota</taxon>
        <taxon>Metazoa</taxon>
        <taxon>Ecdysozoa</taxon>
        <taxon>Arthropoda</taxon>
        <taxon>Hexapoda</taxon>
        <taxon>Insecta</taxon>
        <taxon>Pterygota</taxon>
        <taxon>Neoptera</taxon>
        <taxon>Endopterygota</taxon>
        <taxon>Lepidoptera</taxon>
        <taxon>Glossata</taxon>
        <taxon>Ditrysia</taxon>
        <taxon>Pyraloidea</taxon>
        <taxon>Crambidae</taxon>
        <taxon>Crambinae</taxon>
        <taxon>Diatraea</taxon>
    </lineage>
</organism>
<dbReference type="EMBL" id="OU893338">
    <property type="protein sequence ID" value="CAH0763567.1"/>
    <property type="molecule type" value="Genomic_DNA"/>
</dbReference>
<proteinExistence type="inferred from homology"/>
<dbReference type="AlphaFoldDB" id="A0A9P0C2Z3"/>
<evidence type="ECO:0000256" key="2">
    <source>
        <dbReference type="RuleBase" id="RU003860"/>
    </source>
</evidence>
<comment type="similarity">
    <text evidence="1 2">Belongs to the BolA/IbaG family.</text>
</comment>
<protein>
    <submittedName>
        <fullName evidence="3">Uncharacterized protein</fullName>
    </submittedName>
</protein>
<sequence>MLSKTLRPGSHYTIRIMSSMPGPVECIIKNKLETSLEASLVNIINESYMHNVPKGAETHFKVLVVSNKFDGLPLIKVNFLSYFNVLVI</sequence>
<dbReference type="OrthoDB" id="4983at2759"/>
<gene>
    <name evidence="3" type="ORF">DIATSA_LOCUS12299</name>
</gene>